<accession>A0ABD6A7V2</accession>
<comment type="caution">
    <text evidence="1">The sequence shown here is derived from an EMBL/GenBank/DDBJ whole genome shotgun (WGS) entry which is preliminary data.</text>
</comment>
<dbReference type="Proteomes" id="UP001596547">
    <property type="component" value="Unassembled WGS sequence"/>
</dbReference>
<organism evidence="1 2">
    <name type="scientific">Halomarina halobia</name>
    <dbReference type="NCBI Taxonomy" id="3033386"/>
    <lineage>
        <taxon>Archaea</taxon>
        <taxon>Methanobacteriati</taxon>
        <taxon>Methanobacteriota</taxon>
        <taxon>Stenosarchaea group</taxon>
        <taxon>Halobacteria</taxon>
        <taxon>Halobacteriales</taxon>
        <taxon>Natronomonadaceae</taxon>
        <taxon>Halomarina</taxon>
    </lineage>
</organism>
<dbReference type="AlphaFoldDB" id="A0ABD6A7V2"/>
<reference evidence="1 2" key="1">
    <citation type="journal article" date="2019" name="Int. J. Syst. Evol. Microbiol.">
        <title>The Global Catalogue of Microorganisms (GCM) 10K type strain sequencing project: providing services to taxonomists for standard genome sequencing and annotation.</title>
        <authorList>
            <consortium name="The Broad Institute Genomics Platform"/>
            <consortium name="The Broad Institute Genome Sequencing Center for Infectious Disease"/>
            <person name="Wu L."/>
            <person name="Ma J."/>
        </authorList>
    </citation>
    <scope>NUCLEOTIDE SEQUENCE [LARGE SCALE GENOMIC DNA]</scope>
    <source>
        <strain evidence="1 2">PSR21</strain>
    </source>
</reference>
<proteinExistence type="predicted"/>
<protein>
    <submittedName>
        <fullName evidence="1">Uncharacterized protein</fullName>
    </submittedName>
</protein>
<name>A0ABD6A7V2_9EURY</name>
<dbReference type="EMBL" id="JBHTBF010000002">
    <property type="protein sequence ID" value="MFC7316664.1"/>
    <property type="molecule type" value="Genomic_DNA"/>
</dbReference>
<keyword evidence="2" id="KW-1185">Reference proteome</keyword>
<evidence type="ECO:0000313" key="2">
    <source>
        <dbReference type="Proteomes" id="UP001596547"/>
    </source>
</evidence>
<gene>
    <name evidence="1" type="ORF">ACFQPE_07615</name>
</gene>
<dbReference type="GeneID" id="79316691"/>
<dbReference type="RefSeq" id="WP_276304073.1">
    <property type="nucleotide sequence ID" value="NZ_CP119992.1"/>
</dbReference>
<evidence type="ECO:0000313" key="1">
    <source>
        <dbReference type="EMBL" id="MFC7316664.1"/>
    </source>
</evidence>
<sequence>MSERTRWAVRCTVCDFRGRAPTRALANRLAEIHQSASGHDVDVARDRGH</sequence>